<dbReference type="EMBL" id="JAJKBJ010000033">
    <property type="protein sequence ID" value="MCL9685674.1"/>
    <property type="molecule type" value="Genomic_DNA"/>
</dbReference>
<accession>A0A9X2D350</accession>
<dbReference type="RefSeq" id="WP_250456407.1">
    <property type="nucleotide sequence ID" value="NZ_JAJKBJ010000033.1"/>
</dbReference>
<organism evidence="1 2">
    <name type="scientific">Legionella maioricensis</name>
    <dbReference type="NCBI Taxonomy" id="2896528"/>
    <lineage>
        <taxon>Bacteria</taxon>
        <taxon>Pseudomonadati</taxon>
        <taxon>Pseudomonadota</taxon>
        <taxon>Gammaproteobacteria</taxon>
        <taxon>Legionellales</taxon>
        <taxon>Legionellaceae</taxon>
        <taxon>Legionella</taxon>
    </lineage>
</organism>
<comment type="caution">
    <text evidence="1">The sequence shown here is derived from an EMBL/GenBank/DDBJ whole genome shotgun (WGS) entry which is preliminary data.</text>
</comment>
<sequence>YINRLIAYIEEASASKRFNELVGSHLDYIGNRIDSIYEASNKGTHSIILDKEEANRYIVYTYLLIGDILSLAATKK</sequence>
<name>A0A9X2D350_9GAMM</name>
<dbReference type="Proteomes" id="UP001139721">
    <property type="component" value="Unassembled WGS sequence"/>
</dbReference>
<evidence type="ECO:0000313" key="2">
    <source>
        <dbReference type="Proteomes" id="UP001139721"/>
    </source>
</evidence>
<feature type="non-terminal residue" evidence="1">
    <location>
        <position position="1"/>
    </location>
</feature>
<evidence type="ECO:0000313" key="1">
    <source>
        <dbReference type="EMBL" id="MCL9685674.1"/>
    </source>
</evidence>
<dbReference type="AlphaFoldDB" id="A0A9X2D350"/>
<protein>
    <submittedName>
        <fullName evidence="1">Uncharacterized protein</fullName>
    </submittedName>
</protein>
<gene>
    <name evidence="1" type="ORF">LOX96_16355</name>
</gene>
<reference evidence="1" key="1">
    <citation type="submission" date="2021-11" db="EMBL/GenBank/DDBJ databases">
        <title>Legionella maioricencis sp. nov., a new species isolated from hot water samples in Mallorca.</title>
        <authorList>
            <person name="Crespi S."/>
            <person name="Drasar V."/>
            <person name="Salva-Serra F."/>
            <person name="Jaen-Luchoro D."/>
            <person name="Pineiro-Iglesias B."/>
            <person name="Aliaga F."/>
            <person name="Fernandez-Juarez V."/>
            <person name="Coll G."/>
            <person name="Moore E.R.B."/>
            <person name="Bennasar-Figueras A."/>
        </authorList>
    </citation>
    <scope>NUCLEOTIDE SEQUENCE</scope>
    <source>
        <strain evidence="1">HCPI-6</strain>
    </source>
</reference>
<keyword evidence="2" id="KW-1185">Reference proteome</keyword>
<proteinExistence type="predicted"/>